<dbReference type="SUPFAM" id="SSF51126">
    <property type="entry name" value="Pectin lyase-like"/>
    <property type="match status" value="1"/>
</dbReference>
<comment type="caution">
    <text evidence="1">The sequence shown here is derived from an EMBL/GenBank/DDBJ whole genome shotgun (WGS) entry which is preliminary data.</text>
</comment>
<protein>
    <submittedName>
        <fullName evidence="1">Uncharacterized protein</fullName>
    </submittedName>
</protein>
<gene>
    <name evidence="1" type="ORF">LCGC14_0500460</name>
</gene>
<sequence>MTIDLAGRLARLRAAMLAIPAFTGDIWYIDGTDGDDANSGRTPSQAYVTIGQGLISAVAGDAIAVKAGNYDEIGLDLALDGLELWCEIGVHIEDSTPGTALVVSGDHCRVQGAHFEGPGAIAIQVTGDHCSLATLFAENVTVGYDIDGTDTLIDHTISAAHTVTGYDISGPQTIIQHAVANGVGGATRGFYLSNAAADYCLLEDCSSLENATAGYECVVGTAGNMLRECVSGVGDGDRIDLDPNNFWANYVQEMETEHNEHVYPVPDGEGTAGAAVEVNADAEDETHGAATTQNYWGEPTVVLQPAILTLAWTWIGMNIFATTTGKEFRSLAYKIDYSRRSARNAGNAWDEGETDLTVADGSIFQTDDLVWVYSTYKTDGEIVKVSSVAGPIVTVVRETSQFGAPNTGLRWNHTINAAGTEIMYLVRRAGEQMSEGYFFDFGAAGARDMIIMRWHEAKRMDGSDGVLVRTINGSDSVNNGRFDCALIYGE</sequence>
<dbReference type="InterPro" id="IPR012334">
    <property type="entry name" value="Pectin_lyas_fold"/>
</dbReference>
<dbReference type="InterPro" id="IPR011050">
    <property type="entry name" value="Pectin_lyase_fold/virulence"/>
</dbReference>
<evidence type="ECO:0000313" key="1">
    <source>
        <dbReference type="EMBL" id="KKN63597.1"/>
    </source>
</evidence>
<name>A0A0F9SMJ9_9ZZZZ</name>
<dbReference type="EMBL" id="LAZR01000585">
    <property type="protein sequence ID" value="KKN63597.1"/>
    <property type="molecule type" value="Genomic_DNA"/>
</dbReference>
<proteinExistence type="predicted"/>
<dbReference type="Gene3D" id="2.160.20.10">
    <property type="entry name" value="Single-stranded right-handed beta-helix, Pectin lyase-like"/>
    <property type="match status" value="1"/>
</dbReference>
<dbReference type="AlphaFoldDB" id="A0A0F9SMJ9"/>
<accession>A0A0F9SMJ9</accession>
<organism evidence="1">
    <name type="scientific">marine sediment metagenome</name>
    <dbReference type="NCBI Taxonomy" id="412755"/>
    <lineage>
        <taxon>unclassified sequences</taxon>
        <taxon>metagenomes</taxon>
        <taxon>ecological metagenomes</taxon>
    </lineage>
</organism>
<reference evidence="1" key="1">
    <citation type="journal article" date="2015" name="Nature">
        <title>Complex archaea that bridge the gap between prokaryotes and eukaryotes.</title>
        <authorList>
            <person name="Spang A."/>
            <person name="Saw J.H."/>
            <person name="Jorgensen S.L."/>
            <person name="Zaremba-Niedzwiedzka K."/>
            <person name="Martijn J."/>
            <person name="Lind A.E."/>
            <person name="van Eijk R."/>
            <person name="Schleper C."/>
            <person name="Guy L."/>
            <person name="Ettema T.J."/>
        </authorList>
    </citation>
    <scope>NUCLEOTIDE SEQUENCE</scope>
</reference>